<reference evidence="1" key="1">
    <citation type="journal article" date="2022" name="Front. Genet.">
        <title>Chromosome-Scale Assembly of the Dendrobium nobile Genome Provides Insights Into the Molecular Mechanism of the Biosynthesis of the Medicinal Active Ingredient of Dendrobium.</title>
        <authorList>
            <person name="Xu Q."/>
            <person name="Niu S.-C."/>
            <person name="Li K.-L."/>
            <person name="Zheng P.-J."/>
            <person name="Zhang X.-J."/>
            <person name="Jia Y."/>
            <person name="Liu Y."/>
            <person name="Niu Y.-X."/>
            <person name="Yu L.-H."/>
            <person name="Chen D.-F."/>
            <person name="Zhang G.-Q."/>
        </authorList>
    </citation>
    <scope>NUCLEOTIDE SEQUENCE</scope>
    <source>
        <tissue evidence="1">Leaf</tissue>
    </source>
</reference>
<dbReference type="EMBL" id="JAGYWB010000009">
    <property type="protein sequence ID" value="KAI0512387.1"/>
    <property type="molecule type" value="Genomic_DNA"/>
</dbReference>
<evidence type="ECO:0000313" key="2">
    <source>
        <dbReference type="Proteomes" id="UP000829196"/>
    </source>
</evidence>
<organism evidence="1 2">
    <name type="scientific">Dendrobium nobile</name>
    <name type="common">Orchid</name>
    <dbReference type="NCBI Taxonomy" id="94219"/>
    <lineage>
        <taxon>Eukaryota</taxon>
        <taxon>Viridiplantae</taxon>
        <taxon>Streptophyta</taxon>
        <taxon>Embryophyta</taxon>
        <taxon>Tracheophyta</taxon>
        <taxon>Spermatophyta</taxon>
        <taxon>Magnoliopsida</taxon>
        <taxon>Liliopsida</taxon>
        <taxon>Asparagales</taxon>
        <taxon>Orchidaceae</taxon>
        <taxon>Epidendroideae</taxon>
        <taxon>Malaxideae</taxon>
        <taxon>Dendrobiinae</taxon>
        <taxon>Dendrobium</taxon>
    </lineage>
</organism>
<protein>
    <submittedName>
        <fullName evidence="1">Uncharacterized protein</fullName>
    </submittedName>
</protein>
<keyword evidence="2" id="KW-1185">Reference proteome</keyword>
<dbReference type="AlphaFoldDB" id="A0A8T3BJF3"/>
<name>A0A8T3BJF3_DENNO</name>
<evidence type="ECO:0000313" key="1">
    <source>
        <dbReference type="EMBL" id="KAI0512387.1"/>
    </source>
</evidence>
<sequence>MFIISYQVKLQNSNINIKINLEAVTIFETSKVISINPCSSKHSPPKASISSLPIISLSFRTSF</sequence>
<comment type="caution">
    <text evidence="1">The sequence shown here is derived from an EMBL/GenBank/DDBJ whole genome shotgun (WGS) entry which is preliminary data.</text>
</comment>
<dbReference type="Proteomes" id="UP000829196">
    <property type="component" value="Unassembled WGS sequence"/>
</dbReference>
<gene>
    <name evidence="1" type="ORF">KFK09_013026</name>
</gene>
<proteinExistence type="predicted"/>
<accession>A0A8T3BJF3</accession>